<dbReference type="Gene3D" id="3.40.50.10900">
    <property type="entry name" value="PAC-like subunit"/>
    <property type="match status" value="2"/>
</dbReference>
<dbReference type="InterPro" id="IPR019151">
    <property type="entry name" value="Proteasome_assmbl_chaperone_2"/>
</dbReference>
<keyword evidence="7" id="KW-1185">Reference proteome</keyword>
<protein>
    <recommendedName>
        <fullName evidence="1 4">Proteasome assembly chaperone 2</fullName>
    </recommendedName>
</protein>
<proteinExistence type="inferred from homology"/>
<keyword evidence="5" id="KW-1133">Transmembrane helix</keyword>
<evidence type="ECO:0000256" key="2">
    <source>
        <dbReference type="ARBA" id="ARBA00023186"/>
    </source>
</evidence>
<comment type="similarity">
    <text evidence="3 4">Belongs to the PSMG2 family.</text>
</comment>
<feature type="transmembrane region" description="Helical" evidence="5">
    <location>
        <begin position="15"/>
        <end position="36"/>
    </location>
</feature>
<evidence type="ECO:0000256" key="4">
    <source>
        <dbReference type="PIRNR" id="PIRNR010044"/>
    </source>
</evidence>
<keyword evidence="5" id="KW-0472">Membrane</keyword>
<keyword evidence="5" id="KW-0812">Transmembrane</keyword>
<dbReference type="GeneTree" id="ENSGT00390000018415"/>
<name>A0A8C5B1V4_GADMO</name>
<keyword evidence="2 4" id="KW-0143">Chaperone</keyword>
<dbReference type="GO" id="GO:0043248">
    <property type="term" value="P:proteasome assembly"/>
    <property type="evidence" value="ECO:0007669"/>
    <property type="project" value="TreeGrafter"/>
</dbReference>
<evidence type="ECO:0000313" key="6">
    <source>
        <dbReference type="Ensembl" id="ENSGMOP00000040631.1"/>
    </source>
</evidence>
<dbReference type="Proteomes" id="UP000694546">
    <property type="component" value="Chromosome 22"/>
</dbReference>
<dbReference type="InterPro" id="IPR038389">
    <property type="entry name" value="PSMG2_sf"/>
</dbReference>
<reference evidence="6" key="2">
    <citation type="submission" date="2025-09" db="UniProtKB">
        <authorList>
            <consortium name="Ensembl"/>
        </authorList>
    </citation>
    <scope>IDENTIFICATION</scope>
</reference>
<dbReference type="Pfam" id="PF09754">
    <property type="entry name" value="PAC2"/>
    <property type="match status" value="1"/>
</dbReference>
<dbReference type="PIRSF" id="PIRSF010044">
    <property type="entry name" value="UCP010044"/>
    <property type="match status" value="1"/>
</dbReference>
<reference evidence="6" key="1">
    <citation type="submission" date="2025-08" db="UniProtKB">
        <authorList>
            <consortium name="Ensembl"/>
        </authorList>
    </citation>
    <scope>IDENTIFICATION</scope>
</reference>
<dbReference type="GO" id="GO:0005829">
    <property type="term" value="C:cytosol"/>
    <property type="evidence" value="ECO:0007669"/>
    <property type="project" value="TreeGrafter"/>
</dbReference>
<comment type="subunit">
    <text evidence="4">Forms a heterodimer with PSMG1.</text>
</comment>
<evidence type="ECO:0000256" key="1">
    <source>
        <dbReference type="ARBA" id="ARBA00019186"/>
    </source>
</evidence>
<comment type="function">
    <text evidence="4">Chaperone protein which promotes assembly of the 20S proteasome as part of a heterodimer with PSMG1.</text>
</comment>
<dbReference type="GO" id="GO:0005634">
    <property type="term" value="C:nucleus"/>
    <property type="evidence" value="ECO:0007669"/>
    <property type="project" value="TreeGrafter"/>
</dbReference>
<dbReference type="PANTHER" id="PTHR12970">
    <property type="entry name" value="PROTEASOME ASSEMBLY CHAPERONE 2"/>
    <property type="match status" value="1"/>
</dbReference>
<evidence type="ECO:0000256" key="3">
    <source>
        <dbReference type="ARBA" id="ARBA00025745"/>
    </source>
</evidence>
<sequence length="248" mass="27246">MFIPVEATPPSFKGFTLILPAIAVGNVAQLAVDLIVSTLSMKRVGYMHTDCLVPMVGPNPYATSAEDAGEIHTTAEGICHNFFYRSRSVLNMQKKSWQFVLTSEFSRTVVLSSSHAYQRDDQQLKGTPLRYLVTPAMRTASGPALTELGWMEMERLSPFPGLVEAVPRLSIPGGGVTKGLFTDGCQEELCLAVVLVFCSEGDNVPDAFTLVNHLNEWLLLVDNDVTQKWKVPGSWRLLFGSSHPPSIF</sequence>
<dbReference type="PANTHER" id="PTHR12970:SF1">
    <property type="entry name" value="PROTEASOME ASSEMBLY CHAPERONE 2"/>
    <property type="match status" value="1"/>
</dbReference>
<accession>A0A8C5B1V4</accession>
<dbReference type="Ensembl" id="ENSGMOT00000026079.1">
    <property type="protein sequence ID" value="ENSGMOP00000040631.1"/>
    <property type="gene ID" value="ENSGMOG00000002323.2"/>
</dbReference>
<evidence type="ECO:0000256" key="5">
    <source>
        <dbReference type="SAM" id="Phobius"/>
    </source>
</evidence>
<dbReference type="AlphaFoldDB" id="A0A8C5B1V4"/>
<dbReference type="InterPro" id="IPR016562">
    <property type="entry name" value="Proteasome_assmbl_chp_2_euk"/>
</dbReference>
<evidence type="ECO:0000313" key="7">
    <source>
        <dbReference type="Proteomes" id="UP000694546"/>
    </source>
</evidence>
<organism evidence="6 7">
    <name type="scientific">Gadus morhua</name>
    <name type="common">Atlantic cod</name>
    <dbReference type="NCBI Taxonomy" id="8049"/>
    <lineage>
        <taxon>Eukaryota</taxon>
        <taxon>Metazoa</taxon>
        <taxon>Chordata</taxon>
        <taxon>Craniata</taxon>
        <taxon>Vertebrata</taxon>
        <taxon>Euteleostomi</taxon>
        <taxon>Actinopterygii</taxon>
        <taxon>Neopterygii</taxon>
        <taxon>Teleostei</taxon>
        <taxon>Neoteleostei</taxon>
        <taxon>Acanthomorphata</taxon>
        <taxon>Zeiogadaria</taxon>
        <taxon>Gadariae</taxon>
        <taxon>Gadiformes</taxon>
        <taxon>Gadoidei</taxon>
        <taxon>Gadidae</taxon>
        <taxon>Gadus</taxon>
    </lineage>
</organism>